<name>A0A0C3Q183_9AGAM</name>
<reference evidence="1 2" key="1">
    <citation type="submission" date="2014-04" db="EMBL/GenBank/DDBJ databases">
        <authorList>
            <consortium name="DOE Joint Genome Institute"/>
            <person name="Kuo A."/>
            <person name="Girlanda M."/>
            <person name="Perotto S."/>
            <person name="Kohler A."/>
            <person name="Nagy L.G."/>
            <person name="Floudas D."/>
            <person name="Copeland A."/>
            <person name="Barry K.W."/>
            <person name="Cichocki N."/>
            <person name="Veneault-Fourrey C."/>
            <person name="LaButti K."/>
            <person name="Lindquist E.A."/>
            <person name="Lipzen A."/>
            <person name="Lundell T."/>
            <person name="Morin E."/>
            <person name="Murat C."/>
            <person name="Sun H."/>
            <person name="Tunlid A."/>
            <person name="Henrissat B."/>
            <person name="Grigoriev I.V."/>
            <person name="Hibbett D.S."/>
            <person name="Martin F."/>
            <person name="Nordberg H.P."/>
            <person name="Cantor M.N."/>
            <person name="Hua S.X."/>
        </authorList>
    </citation>
    <scope>NUCLEOTIDE SEQUENCE [LARGE SCALE GENOMIC DNA]</scope>
    <source>
        <strain evidence="1 2">MUT 4182</strain>
    </source>
</reference>
<dbReference type="STRING" id="1051891.A0A0C3Q183"/>
<accession>A0A0C3Q183</accession>
<dbReference type="EMBL" id="KN823764">
    <property type="protein sequence ID" value="KIO15894.1"/>
    <property type="molecule type" value="Genomic_DNA"/>
</dbReference>
<proteinExistence type="predicted"/>
<gene>
    <name evidence="1" type="ORF">M407DRAFT_34491</name>
</gene>
<organism evidence="1 2">
    <name type="scientific">Tulasnella calospora MUT 4182</name>
    <dbReference type="NCBI Taxonomy" id="1051891"/>
    <lineage>
        <taxon>Eukaryota</taxon>
        <taxon>Fungi</taxon>
        <taxon>Dikarya</taxon>
        <taxon>Basidiomycota</taxon>
        <taxon>Agaricomycotina</taxon>
        <taxon>Agaricomycetes</taxon>
        <taxon>Cantharellales</taxon>
        <taxon>Tulasnellaceae</taxon>
        <taxon>Tulasnella</taxon>
    </lineage>
</organism>
<dbReference type="AlphaFoldDB" id="A0A0C3Q183"/>
<sequence>MAELGLLPPMDVIYASDLEQPSSNDSYEVEDVESSSLLYERHGQWTCMRSTPLDLITRSKQLSEGDSEVHLEFAMIENRPRWLICKYWDAQSAWQRCYLELYLLGSSAHLRLLQGVFVPQLVGVYATSTGHVCTAMEPPRNTSKGWTEVDPKSTPGHVKQKIIQAYDEIHASGVLHGDVQLRHILITDDEDICIVDWKSARSLTPMPSIGLQQCNPADFDAELQHVKRLLECDDVAAKETAQVEPSTSPA</sequence>
<protein>
    <recommendedName>
        <fullName evidence="3">Protein kinase domain-containing protein</fullName>
    </recommendedName>
</protein>
<dbReference type="InterPro" id="IPR011009">
    <property type="entry name" value="Kinase-like_dom_sf"/>
</dbReference>
<dbReference type="PANTHER" id="PTHR37171:SF1">
    <property type="entry name" value="SERINE_THREONINE-PROTEIN KINASE YRZF-RELATED"/>
    <property type="match status" value="1"/>
</dbReference>
<reference evidence="2" key="2">
    <citation type="submission" date="2015-01" db="EMBL/GenBank/DDBJ databases">
        <title>Evolutionary Origins and Diversification of the Mycorrhizal Mutualists.</title>
        <authorList>
            <consortium name="DOE Joint Genome Institute"/>
            <consortium name="Mycorrhizal Genomics Consortium"/>
            <person name="Kohler A."/>
            <person name="Kuo A."/>
            <person name="Nagy L.G."/>
            <person name="Floudas D."/>
            <person name="Copeland A."/>
            <person name="Barry K.W."/>
            <person name="Cichocki N."/>
            <person name="Veneault-Fourrey C."/>
            <person name="LaButti K."/>
            <person name="Lindquist E.A."/>
            <person name="Lipzen A."/>
            <person name="Lundell T."/>
            <person name="Morin E."/>
            <person name="Murat C."/>
            <person name="Riley R."/>
            <person name="Ohm R."/>
            <person name="Sun H."/>
            <person name="Tunlid A."/>
            <person name="Henrissat B."/>
            <person name="Grigoriev I.V."/>
            <person name="Hibbett D.S."/>
            <person name="Martin F."/>
        </authorList>
    </citation>
    <scope>NUCLEOTIDE SEQUENCE [LARGE SCALE GENOMIC DNA]</scope>
    <source>
        <strain evidence="2">MUT 4182</strain>
    </source>
</reference>
<evidence type="ECO:0000313" key="1">
    <source>
        <dbReference type="EMBL" id="KIO15894.1"/>
    </source>
</evidence>
<dbReference type="HOGENOM" id="CLU_1112025_0_0_1"/>
<dbReference type="Gene3D" id="1.10.510.10">
    <property type="entry name" value="Transferase(Phosphotransferase) domain 1"/>
    <property type="match status" value="1"/>
</dbReference>
<evidence type="ECO:0008006" key="3">
    <source>
        <dbReference type="Google" id="ProtNLM"/>
    </source>
</evidence>
<dbReference type="Proteomes" id="UP000054248">
    <property type="component" value="Unassembled WGS sequence"/>
</dbReference>
<dbReference type="InterPro" id="IPR052396">
    <property type="entry name" value="Meiotic_Drive_Suppr_Kinase"/>
</dbReference>
<keyword evidence="2" id="KW-1185">Reference proteome</keyword>
<dbReference type="OrthoDB" id="2687876at2759"/>
<dbReference type="PANTHER" id="PTHR37171">
    <property type="entry name" value="SERINE/THREONINE-PROTEIN KINASE YRZF-RELATED"/>
    <property type="match status" value="1"/>
</dbReference>
<evidence type="ECO:0000313" key="2">
    <source>
        <dbReference type="Proteomes" id="UP000054248"/>
    </source>
</evidence>
<dbReference type="SUPFAM" id="SSF56112">
    <property type="entry name" value="Protein kinase-like (PK-like)"/>
    <property type="match status" value="1"/>
</dbReference>